<proteinExistence type="predicted"/>
<protein>
    <submittedName>
        <fullName evidence="1">Uncharacterized protein</fullName>
    </submittedName>
</protein>
<reference evidence="1 2" key="1">
    <citation type="submission" date="2017-10" db="EMBL/GenBank/DDBJ databases">
        <title>Development of genomic resources for the powdery mildew, Erysiphe pulchra.</title>
        <authorList>
            <person name="Wadl P.A."/>
            <person name="Mack B.M."/>
            <person name="Moore G."/>
            <person name="Beltz S.B."/>
        </authorList>
    </citation>
    <scope>NUCLEOTIDE SEQUENCE [LARGE SCALE GENOMIC DNA]</scope>
    <source>
        <strain evidence="1">Cflorida</strain>
    </source>
</reference>
<keyword evidence="2" id="KW-1185">Reference proteome</keyword>
<name>A0A2S4PU62_9PEZI</name>
<accession>A0A2S4PU62</accession>
<dbReference type="EMBL" id="PEDP01000563">
    <property type="protein sequence ID" value="POS85562.1"/>
    <property type="molecule type" value="Genomic_DNA"/>
</dbReference>
<evidence type="ECO:0000313" key="2">
    <source>
        <dbReference type="Proteomes" id="UP000237438"/>
    </source>
</evidence>
<gene>
    <name evidence="1" type="ORF">EPUL_005463</name>
</gene>
<dbReference type="AlphaFoldDB" id="A0A2S4PU62"/>
<dbReference type="Proteomes" id="UP000237438">
    <property type="component" value="Unassembled WGS sequence"/>
</dbReference>
<sequence length="120" mass="13761">MSSHGEIHGDEIADLEAKRGTAMPHDLLNIVTLLHTTYRFDHYDANLNFKYGLPRGPLHFFICRIFRHRRGPPPKPTSSLTHTLLGTPKGASTLSEWLDKADFFASICPRWDNGFIYFIY</sequence>
<evidence type="ECO:0000313" key="1">
    <source>
        <dbReference type="EMBL" id="POS85562.1"/>
    </source>
</evidence>
<comment type="caution">
    <text evidence="1">The sequence shown here is derived from an EMBL/GenBank/DDBJ whole genome shotgun (WGS) entry which is preliminary data.</text>
</comment>
<organism evidence="1 2">
    <name type="scientific">Erysiphe pulchra</name>
    <dbReference type="NCBI Taxonomy" id="225359"/>
    <lineage>
        <taxon>Eukaryota</taxon>
        <taxon>Fungi</taxon>
        <taxon>Dikarya</taxon>
        <taxon>Ascomycota</taxon>
        <taxon>Pezizomycotina</taxon>
        <taxon>Leotiomycetes</taxon>
        <taxon>Erysiphales</taxon>
        <taxon>Erysiphaceae</taxon>
        <taxon>Erysiphe</taxon>
    </lineage>
</organism>
<feature type="non-terminal residue" evidence="1">
    <location>
        <position position="120"/>
    </location>
</feature>